<dbReference type="InterPro" id="IPR013917">
    <property type="entry name" value="tRNA_wybutosine-synth"/>
</dbReference>
<keyword evidence="6 9" id="KW-0411">Iron-sulfur</keyword>
<comment type="subcellular location">
    <subcellularLocation>
        <location evidence="9">Cytoplasm</location>
    </subcellularLocation>
</comment>
<dbReference type="EMBL" id="PCUF01000012">
    <property type="protein sequence ID" value="PIN66635.1"/>
    <property type="molecule type" value="Genomic_DNA"/>
</dbReference>
<dbReference type="GO" id="GO:0008033">
    <property type="term" value="P:tRNA processing"/>
    <property type="evidence" value="ECO:0007669"/>
    <property type="project" value="UniProtKB-UniRule"/>
</dbReference>
<evidence type="ECO:0000313" key="17">
    <source>
        <dbReference type="EMBL" id="PJB04292.1"/>
    </source>
</evidence>
<feature type="binding site" evidence="9">
    <location>
        <position position="29"/>
    </location>
    <ligand>
        <name>[4Fe-4S] cluster</name>
        <dbReference type="ChEBI" id="CHEBI:49883"/>
        <label>1</label>
    </ligand>
</feature>
<keyword evidence="7 9" id="KW-0456">Lyase</keyword>
<accession>A0A2H9RCY3</accession>
<evidence type="ECO:0000256" key="6">
    <source>
        <dbReference type="ARBA" id="ARBA00023014"/>
    </source>
</evidence>
<evidence type="ECO:0000259" key="10">
    <source>
        <dbReference type="PROSITE" id="PS51918"/>
    </source>
</evidence>
<dbReference type="EMBL" id="PETW01000004">
    <property type="protein sequence ID" value="PIV46642.1"/>
    <property type="molecule type" value="Genomic_DNA"/>
</dbReference>
<feature type="domain" description="Radical SAM core" evidence="10">
    <location>
        <begin position="48"/>
        <end position="297"/>
    </location>
</feature>
<evidence type="ECO:0000313" key="19">
    <source>
        <dbReference type="Proteomes" id="UP000228874"/>
    </source>
</evidence>
<feature type="binding site" evidence="9">
    <location>
        <position position="55"/>
    </location>
    <ligand>
        <name>[4Fe-4S] cluster</name>
        <dbReference type="ChEBI" id="CHEBI:49883"/>
        <label>1</label>
    </ligand>
</feature>
<evidence type="ECO:0000256" key="9">
    <source>
        <dbReference type="HAMAP-Rule" id="MF_01921"/>
    </source>
</evidence>
<accession>A0A2H9M805</accession>
<feature type="binding site" evidence="9">
    <location>
        <position position="72"/>
    </location>
    <ligand>
        <name>[4Fe-4S] cluster</name>
        <dbReference type="ChEBI" id="CHEBI:49883"/>
        <label>2</label>
        <note>4Fe-4S-S-AdoMet</note>
    </ligand>
</feature>
<reference evidence="11 21" key="1">
    <citation type="submission" date="2017-09" db="EMBL/GenBank/DDBJ databases">
        <title>Depth-based differentiation of microbial function through sediment-hosted aquifers and enrichment of novel symbionts in the deep terrestrial subsurface.</title>
        <authorList>
            <person name="Probst A.J."/>
            <person name="Ladd B."/>
            <person name="Jarett J.K."/>
            <person name="Geller-Mcgrath D.E."/>
            <person name="Sieber C.M."/>
            <person name="Emerson J.B."/>
            <person name="Anantharaman K."/>
            <person name="Thomas B.C."/>
            <person name="Malmstrom R."/>
            <person name="Stieglmeier M."/>
            <person name="Klingl A."/>
            <person name="Woyke T."/>
            <person name="Ryan C.M."/>
            <person name="Banfield J.F."/>
        </authorList>
    </citation>
    <scope>NUCLEOTIDE SEQUENCE [LARGE SCALE GENOMIC DNA]</scope>
    <source>
        <strain evidence="13">CG02_land_8_20_14_3_00_31_209</strain>
        <strain evidence="12">CG03_land_8_20_14_0_80_31_114</strain>
        <strain evidence="14">CG17_big_fil_post_rev_8_21_14_2_50_31_73</strain>
        <strain evidence="11">CG18_big_fil_WC_8_21_14_2_50_31_19</strain>
        <strain evidence="16">CG_4_10_14_0_8_um_filter_31_133</strain>
        <strain evidence="15">CG_4_8_14_3_um_filter</strain>
        <strain evidence="18">CG_4_9_14_0_8_um_filter_31_21</strain>
        <strain evidence="17">CG_4_9_14_3_um_filter_31_125</strain>
    </source>
</reference>
<evidence type="ECO:0000256" key="5">
    <source>
        <dbReference type="ARBA" id="ARBA00023004"/>
    </source>
</evidence>
<evidence type="ECO:0000313" key="21">
    <source>
        <dbReference type="Proteomes" id="UP000229789"/>
    </source>
</evidence>
<dbReference type="EMBL" id="PFSX01000040">
    <property type="protein sequence ID" value="PJC01341.1"/>
    <property type="molecule type" value="Genomic_DNA"/>
</dbReference>
<evidence type="ECO:0000313" key="11">
    <source>
        <dbReference type="EMBL" id="PIN66635.1"/>
    </source>
</evidence>
<accession>A0A2H9QSR5</accession>
<dbReference type="InterPro" id="IPR058240">
    <property type="entry name" value="rSAM_sf"/>
</dbReference>
<dbReference type="Pfam" id="PF04055">
    <property type="entry name" value="Radical_SAM"/>
    <property type="match status" value="1"/>
</dbReference>
<evidence type="ECO:0000313" key="14">
    <source>
        <dbReference type="EMBL" id="PIV89715.1"/>
    </source>
</evidence>
<accession>A0A2H9P8Y6</accession>
<dbReference type="GO" id="GO:0051539">
    <property type="term" value="F:4 iron, 4 sulfur cluster binding"/>
    <property type="evidence" value="ECO:0007669"/>
    <property type="project" value="UniProtKB-UniRule"/>
</dbReference>
<evidence type="ECO:0000256" key="1">
    <source>
        <dbReference type="ARBA" id="ARBA00022485"/>
    </source>
</evidence>
<dbReference type="PROSITE" id="PS51918">
    <property type="entry name" value="RADICAL_SAM"/>
    <property type="match status" value="1"/>
</dbReference>
<comment type="function">
    <text evidence="9">Component of the wyosine derivatives biosynthesis pathway that catalyzes the condensation of N-methylguanine with 2 carbon atoms from pyruvate to form the tricyclic 4-demethylwyosine (imG-14) on guanosine-37 of tRNA(Phe).</text>
</comment>
<comment type="subunit">
    <text evidence="9">Monomer.</text>
</comment>
<evidence type="ECO:0000256" key="3">
    <source>
        <dbReference type="ARBA" id="ARBA00022694"/>
    </source>
</evidence>
<evidence type="ECO:0000256" key="8">
    <source>
        <dbReference type="ARBA" id="ARBA00049466"/>
    </source>
</evidence>
<dbReference type="Proteomes" id="UP000231232">
    <property type="component" value="Unassembled WGS sequence"/>
</dbReference>
<evidence type="ECO:0000313" key="20">
    <source>
        <dbReference type="Proteomes" id="UP000228888"/>
    </source>
</evidence>
<dbReference type="InterPro" id="IPR013785">
    <property type="entry name" value="Aldolase_TIM"/>
</dbReference>
<dbReference type="EMBL" id="PFUW01000012">
    <property type="protein sequence ID" value="PJB04292.1"/>
    <property type="molecule type" value="Genomic_DNA"/>
</dbReference>
<dbReference type="Proteomes" id="UP000228989">
    <property type="component" value="Unassembled WGS sequence"/>
</dbReference>
<dbReference type="Proteomes" id="UP000228888">
    <property type="component" value="Unassembled WGS sequence"/>
</dbReference>
<dbReference type="HAMAP" id="MF_01921">
    <property type="entry name" value="TYW1_archaea"/>
    <property type="match status" value="1"/>
</dbReference>
<dbReference type="SFLD" id="SFLDF00284">
    <property type="entry name" value="tRNA_wybutosine-synthesizing"/>
    <property type="match status" value="1"/>
</dbReference>
<dbReference type="CDD" id="cd01335">
    <property type="entry name" value="Radical_SAM"/>
    <property type="match status" value="1"/>
</dbReference>
<dbReference type="PANTHER" id="PTHR13930">
    <property type="entry name" value="S-ADENOSYL-L-METHIONINE-DEPENDENT TRNA 4-DEMETHYLWYOSINE SYNTHASE"/>
    <property type="match status" value="1"/>
</dbReference>
<keyword evidence="9" id="KW-0963">Cytoplasm</keyword>
<dbReference type="InterPro" id="IPR007197">
    <property type="entry name" value="rSAM"/>
</dbReference>
<dbReference type="PANTHER" id="PTHR13930:SF0">
    <property type="entry name" value="S-ADENOSYL-L-METHIONINE-DEPENDENT TRNA 4-DEMETHYLWYOSINE SYNTHASE TYW1-RELATED"/>
    <property type="match status" value="1"/>
</dbReference>
<accession>A0A2H9M1R0</accession>
<evidence type="ECO:0000256" key="7">
    <source>
        <dbReference type="ARBA" id="ARBA00023239"/>
    </source>
</evidence>
<dbReference type="Pfam" id="PF08608">
    <property type="entry name" value="Wyosine_form"/>
    <property type="match status" value="1"/>
</dbReference>
<dbReference type="EMBL" id="PEUT01000062">
    <property type="protein sequence ID" value="PIV13493.1"/>
    <property type="molecule type" value="Genomic_DNA"/>
</dbReference>
<evidence type="ECO:0000256" key="4">
    <source>
        <dbReference type="ARBA" id="ARBA00022723"/>
    </source>
</evidence>
<dbReference type="GO" id="GO:0046872">
    <property type="term" value="F:metal ion binding"/>
    <property type="evidence" value="ECO:0007669"/>
    <property type="project" value="UniProtKB-KW"/>
</dbReference>
<evidence type="ECO:0000313" key="13">
    <source>
        <dbReference type="EMBL" id="PIV46642.1"/>
    </source>
</evidence>
<feature type="binding site" evidence="9">
    <location>
        <position position="65"/>
    </location>
    <ligand>
        <name>[4Fe-4S] cluster</name>
        <dbReference type="ChEBI" id="CHEBI:49883"/>
        <label>2</label>
        <note>4Fe-4S-S-AdoMet</note>
    </ligand>
</feature>
<keyword evidence="1 9" id="KW-0004">4Fe-4S</keyword>
<sequence length="320" mass="36820">MAKIKPANLKIFKRQHYSVVGNHSAVEVCSWTKKSLLNKGVCYKEKFYGIKSHRCIQMTPAVAWCDFACLYCWRSHEYSQGTSMKGNIDDPKTIIDGAIEAQRKQLSGFKGNEKTNLKKWQEAQNPFSFAISLNGEPTLYKKLPEFIRELRARKIISFLVSNGSHPQMLKKLYNSDSLPDQIYISLTAINEKMHKNINCPLVKNSWKRILQTLKLIPNLKEKCRTIIRLTLIKDKNDSNDAAEKFAQLIKLANPNFIEIKSYMFLGYSRKRLKKENQCTHEQVRQFSKTLAGLCGLKVLDEAENSKVCLIGMKKCARFDK</sequence>
<organism evidence="11 21">
    <name type="scientific">Huberarchaeum crystalense</name>
    <dbReference type="NCBI Taxonomy" id="2014257"/>
    <lineage>
        <taxon>Archaea</taxon>
        <taxon>Candidatus Huberarchaeota</taxon>
        <taxon>Candidatus Huberarchaeia</taxon>
        <taxon>Candidatus Huberarchaeales</taxon>
        <taxon>Candidatus Huberarchaeaceae</taxon>
        <taxon>Candidatus Huberarchaeum</taxon>
    </lineage>
</organism>
<reference evidence="19 20" key="2">
    <citation type="submission" date="2017-09" db="EMBL/GenBank/DDBJ databases">
        <title>Depth-based differentiation of microbial function through sediment-hosted aquifers and enrichment of novel symbionts in the deep terrestrial subsurface.</title>
        <authorList>
            <person name="Probst A.J."/>
            <person name="Ladd B."/>
            <person name="Jarett J.K."/>
            <person name="Geller-Mcgrath D.E."/>
            <person name="Sieber C.M.K."/>
            <person name="Emerson J.B."/>
            <person name="Anantharaman K."/>
            <person name="Thomas B.C."/>
            <person name="Malmstrom R."/>
            <person name="Stieglmeier M."/>
            <person name="Klingl A."/>
            <person name="Woyke T."/>
            <person name="Ryan C.M."/>
            <person name="Banfield J.F."/>
        </authorList>
    </citation>
    <scope>NUCLEOTIDE SEQUENCE [LARGE SCALE GENOMIC DNA]</scope>
</reference>
<dbReference type="GO" id="GO:0005737">
    <property type="term" value="C:cytoplasm"/>
    <property type="evidence" value="ECO:0007669"/>
    <property type="project" value="UniProtKB-SubCell"/>
</dbReference>
<dbReference type="SUPFAM" id="SSF102114">
    <property type="entry name" value="Radical SAM enzymes"/>
    <property type="match status" value="1"/>
</dbReference>
<proteinExistence type="inferred from homology"/>
<feature type="binding site" evidence="9">
    <location>
        <position position="69"/>
    </location>
    <ligand>
        <name>[4Fe-4S] cluster</name>
        <dbReference type="ChEBI" id="CHEBI:49883"/>
        <label>2</label>
        <note>4Fe-4S-S-AdoMet</note>
    </ligand>
</feature>
<evidence type="ECO:0000313" key="16">
    <source>
        <dbReference type="EMBL" id="PIY99949.1"/>
    </source>
</evidence>
<dbReference type="NCBIfam" id="TIGR03972">
    <property type="entry name" value="rSAM_TYW1"/>
    <property type="match status" value="1"/>
</dbReference>
<dbReference type="Proteomes" id="UP000229789">
    <property type="component" value="Unassembled WGS sequence"/>
</dbReference>
<accession>A0A2H9N231</accession>
<comment type="similarity">
    <text evidence="9">Belongs to the TYW1 family.</text>
</comment>
<dbReference type="Proteomes" id="UP000228874">
    <property type="component" value="Unassembled WGS sequence"/>
</dbReference>
<dbReference type="EMBL" id="PFIH01000052">
    <property type="protein sequence ID" value="PIX27958.1"/>
    <property type="molecule type" value="Genomic_DNA"/>
</dbReference>
<dbReference type="EMBL" id="PFMG01000017">
    <property type="protein sequence ID" value="PIY99949.1"/>
    <property type="molecule type" value="Genomic_DNA"/>
</dbReference>
<dbReference type="Proteomes" id="UP000231449">
    <property type="component" value="Unassembled WGS sequence"/>
</dbReference>
<keyword evidence="3 9" id="KW-0819">tRNA processing</keyword>
<dbReference type="GO" id="GO:0102521">
    <property type="term" value="F:tRNA-4-demethylwyosine synthase activity"/>
    <property type="evidence" value="ECO:0007669"/>
    <property type="project" value="UniProtKB-EC"/>
</dbReference>
<dbReference type="InterPro" id="IPR023993">
    <property type="entry name" value="TYW1_archaea"/>
</dbReference>
<comment type="caution">
    <text evidence="11">The sequence shown here is derived from an EMBL/GenBank/DDBJ whole genome shotgun (WGS) entry which is preliminary data.</text>
</comment>
<dbReference type="EMBL" id="PFFF01000032">
    <property type="protein sequence ID" value="PIV89715.1"/>
    <property type="molecule type" value="Genomic_DNA"/>
</dbReference>
<comment type="cofactor">
    <cofactor evidence="9">
        <name>[4Fe-4S] cluster</name>
        <dbReference type="ChEBI" id="CHEBI:49883"/>
    </cofactor>
    <text evidence="9">Binds 2 [4Fe-4S] clusters. Binds 1 [4Fe-4S] cluster coordinated with 3 cysteines and an exchangeable S-adenosyl-L-methionine.</text>
</comment>
<gene>
    <name evidence="9" type="primary">taw1</name>
    <name evidence="18" type="ORF">CO072_01580</name>
    <name evidence="17" type="ORF">CO124_00590</name>
    <name evidence="13" type="ORF">COS22_00275</name>
    <name evidence="12" type="ORF">COS45_02590</name>
    <name evidence="14" type="ORF">COW47_01300</name>
    <name evidence="11" type="ORF">COW69_01215</name>
    <name evidence="16" type="ORF">COY63_00805</name>
    <name evidence="15" type="ORF">COZ66_02090</name>
</gene>
<dbReference type="SFLD" id="SFLDG01071">
    <property type="entry name" value="tRNA_wybutosine-synthesizing"/>
    <property type="match status" value="1"/>
</dbReference>
<feature type="binding site" evidence="9">
    <location>
        <position position="42"/>
    </location>
    <ligand>
        <name>[4Fe-4S] cluster</name>
        <dbReference type="ChEBI" id="CHEBI:49883"/>
        <label>1</label>
    </ligand>
</feature>
<accession>A0A2H9MMW5</accession>
<dbReference type="Proteomes" id="UP000230713">
    <property type="component" value="Unassembled WGS sequence"/>
</dbReference>
<name>A0A2G9LJD5_HUBC1</name>
<dbReference type="InterPro" id="IPR034556">
    <property type="entry name" value="tRNA_wybutosine-synthase"/>
</dbReference>
<evidence type="ECO:0000313" key="12">
    <source>
        <dbReference type="EMBL" id="PIV13493.1"/>
    </source>
</evidence>
<dbReference type="Gene3D" id="3.20.20.70">
    <property type="entry name" value="Aldolase class I"/>
    <property type="match status" value="1"/>
</dbReference>
<evidence type="ECO:0000256" key="2">
    <source>
        <dbReference type="ARBA" id="ARBA00022691"/>
    </source>
</evidence>
<keyword evidence="4 9" id="KW-0479">Metal-binding</keyword>
<protein>
    <recommendedName>
        <fullName evidence="9">S-adenosyl-L-methionine-dependent tRNA 4-demethylwyosine synthase</fullName>
        <ecNumber evidence="9">4.1.3.44</ecNumber>
    </recommendedName>
    <alternativeName>
        <fullName evidence="9">tRNA wyosine derivatives biosynthesis protein Taw1</fullName>
    </alternativeName>
</protein>
<keyword evidence="5 9" id="KW-0408">Iron</keyword>
<evidence type="ECO:0000313" key="18">
    <source>
        <dbReference type="EMBL" id="PJC01341.1"/>
    </source>
</evidence>
<comment type="catalytic activity">
    <reaction evidence="8 9">
        <text>N(1)-methylguanosine(37) in tRNA(Phe) + pyruvate + S-adenosyl-L-methionine = 4-demethylwyosine(37) in tRNA(Phe) + 5'-deoxyadenosine + L-methionine + CO2 + H2O</text>
        <dbReference type="Rhea" id="RHEA:36347"/>
        <dbReference type="Rhea" id="RHEA-COMP:10164"/>
        <dbReference type="Rhea" id="RHEA-COMP:10165"/>
        <dbReference type="ChEBI" id="CHEBI:15361"/>
        <dbReference type="ChEBI" id="CHEBI:15377"/>
        <dbReference type="ChEBI" id="CHEBI:16526"/>
        <dbReference type="ChEBI" id="CHEBI:17319"/>
        <dbReference type="ChEBI" id="CHEBI:57844"/>
        <dbReference type="ChEBI" id="CHEBI:59789"/>
        <dbReference type="ChEBI" id="CHEBI:64315"/>
        <dbReference type="ChEBI" id="CHEBI:73542"/>
        <dbReference type="EC" id="4.1.3.44"/>
    </reaction>
</comment>
<keyword evidence="2 9" id="KW-0949">S-adenosyl-L-methionine</keyword>
<evidence type="ECO:0000313" key="15">
    <source>
        <dbReference type="EMBL" id="PIX27958.1"/>
    </source>
</evidence>
<dbReference type="EC" id="4.1.3.44" evidence="9"/>
<accession>A0A2G9LJD5</accession>
<dbReference type="AlphaFoldDB" id="A0A2G9LJD5"/>
<dbReference type="SFLD" id="SFLDS00029">
    <property type="entry name" value="Radical_SAM"/>
    <property type="match status" value="1"/>
</dbReference>
<dbReference type="Proteomes" id="UP000230477">
    <property type="component" value="Unassembled WGS sequence"/>
</dbReference>